<dbReference type="EC" id="3.1.26.5" evidence="6"/>
<proteinExistence type="inferred from homology"/>
<evidence type="ECO:0000256" key="4">
    <source>
        <dbReference type="ARBA" id="ARBA00022801"/>
    </source>
</evidence>
<dbReference type="HAMAP" id="MF_00227">
    <property type="entry name" value="RNase_P"/>
    <property type="match status" value="1"/>
</dbReference>
<evidence type="ECO:0000256" key="3">
    <source>
        <dbReference type="ARBA" id="ARBA00022759"/>
    </source>
</evidence>
<comment type="subunit">
    <text evidence="6">Consists of a catalytic RNA component (M1 or rnpB) and a protein subunit.</text>
</comment>
<evidence type="ECO:0000256" key="1">
    <source>
        <dbReference type="ARBA" id="ARBA00022694"/>
    </source>
</evidence>
<dbReference type="EMBL" id="CP097160">
    <property type="protein sequence ID" value="UQN14817.1"/>
    <property type="molecule type" value="Genomic_DNA"/>
</dbReference>
<keyword evidence="5 6" id="KW-0694">RNA-binding</keyword>
<gene>
    <name evidence="6" type="primary">rnpA</name>
    <name evidence="7" type="ORF">M3M28_12355</name>
</gene>
<dbReference type="SUPFAM" id="SSF54211">
    <property type="entry name" value="Ribosomal protein S5 domain 2-like"/>
    <property type="match status" value="1"/>
</dbReference>
<dbReference type="Gene3D" id="3.30.230.10">
    <property type="match status" value="1"/>
</dbReference>
<reference evidence="7" key="1">
    <citation type="submission" date="2022-05" db="EMBL/GenBank/DDBJ databases">
        <title>Complete genome sequence of toluene-degrading Gulosibacter sediminis strain ACHW.36C.</title>
        <authorList>
            <person name="Wai A.C."/>
            <person name="Lai G.K."/>
            <person name="Griffin S.D."/>
            <person name="Leung F.C."/>
        </authorList>
    </citation>
    <scope>NUCLEOTIDE SEQUENCE [LARGE SCALE GENOMIC DNA]</scope>
    <source>
        <strain evidence="7">ACHW.36C</strain>
    </source>
</reference>
<comment type="function">
    <text evidence="6">RNaseP catalyzes the removal of the 5'-leader sequence from pre-tRNA to produce the mature 5'-terminus. It can also cleave other RNA substrates such as 4.5S RNA. The protein component plays an auxiliary but essential role in vivo by binding to the 5'-leader sequence and broadening the substrate specificity of the ribozyme.</text>
</comment>
<keyword evidence="2 6" id="KW-0540">Nuclease</keyword>
<evidence type="ECO:0000313" key="7">
    <source>
        <dbReference type="EMBL" id="UQN14817.1"/>
    </source>
</evidence>
<dbReference type="PANTHER" id="PTHR33992">
    <property type="entry name" value="RIBONUCLEASE P PROTEIN COMPONENT"/>
    <property type="match status" value="1"/>
</dbReference>
<accession>A0ABY4MXL9</accession>
<protein>
    <recommendedName>
        <fullName evidence="6">Ribonuclease P protein component</fullName>
        <shortName evidence="6">RNase P protein</shortName>
        <shortName evidence="6">RNaseP protein</shortName>
        <ecNumber evidence="6">3.1.26.5</ecNumber>
    </recommendedName>
    <alternativeName>
        <fullName evidence="6">Protein C5</fullName>
    </alternativeName>
</protein>
<evidence type="ECO:0000256" key="2">
    <source>
        <dbReference type="ARBA" id="ARBA00022722"/>
    </source>
</evidence>
<evidence type="ECO:0000256" key="5">
    <source>
        <dbReference type="ARBA" id="ARBA00022884"/>
    </source>
</evidence>
<dbReference type="PANTHER" id="PTHR33992:SF1">
    <property type="entry name" value="RIBONUCLEASE P PROTEIN COMPONENT"/>
    <property type="match status" value="1"/>
</dbReference>
<dbReference type="InterPro" id="IPR000100">
    <property type="entry name" value="RNase_P"/>
</dbReference>
<comment type="catalytic activity">
    <reaction evidence="6">
        <text>Endonucleolytic cleavage of RNA, removing 5'-extranucleotides from tRNA precursor.</text>
        <dbReference type="EC" id="3.1.26.5"/>
    </reaction>
</comment>
<dbReference type="Pfam" id="PF00825">
    <property type="entry name" value="Ribonuclease_P"/>
    <property type="match status" value="1"/>
</dbReference>
<keyword evidence="4 6" id="KW-0378">Hydrolase</keyword>
<name>A0ABY4MXL9_9MICO</name>
<keyword evidence="1 6" id="KW-0819">tRNA processing</keyword>
<comment type="similarity">
    <text evidence="6">Belongs to the RnpA family.</text>
</comment>
<keyword evidence="3 6" id="KW-0255">Endonuclease</keyword>
<evidence type="ECO:0000256" key="6">
    <source>
        <dbReference type="HAMAP-Rule" id="MF_00227"/>
    </source>
</evidence>
<sequence>MLARQNKVTSGADYRRISRRGRRAGASGLIAIGEANRDAASPTRFGFIITKRVGVAVVRNHTRRRLKGIARELLVLVPTGASFVIRVFPEAASFSYEQLRAETRRAVLDATEKLGLVAADVTEDAEFCSCADSAD</sequence>
<organism evidence="7">
    <name type="scientific">Gulosibacter sediminis</name>
    <dbReference type="NCBI Taxonomy" id="1729695"/>
    <lineage>
        <taxon>Bacteria</taxon>
        <taxon>Bacillati</taxon>
        <taxon>Actinomycetota</taxon>
        <taxon>Actinomycetes</taxon>
        <taxon>Micrococcales</taxon>
        <taxon>Microbacteriaceae</taxon>
        <taxon>Gulosibacter</taxon>
    </lineage>
</organism>
<dbReference type="InterPro" id="IPR020568">
    <property type="entry name" value="Ribosomal_Su5_D2-typ_SF"/>
</dbReference>
<dbReference type="InterPro" id="IPR014721">
    <property type="entry name" value="Ribsml_uS5_D2-typ_fold_subgr"/>
</dbReference>